<dbReference type="AlphaFoldDB" id="A0A6P2KZG2"/>
<evidence type="ECO:0000259" key="1">
    <source>
        <dbReference type="Pfam" id="PF06850"/>
    </source>
</evidence>
<organism evidence="2 3">
    <name type="scientific">Burkholderia diffusa</name>
    <dbReference type="NCBI Taxonomy" id="488732"/>
    <lineage>
        <taxon>Bacteria</taxon>
        <taxon>Pseudomonadati</taxon>
        <taxon>Pseudomonadota</taxon>
        <taxon>Betaproteobacteria</taxon>
        <taxon>Burkholderiales</taxon>
        <taxon>Burkholderiaceae</taxon>
        <taxon>Burkholderia</taxon>
        <taxon>Burkholderia cepacia complex</taxon>
    </lineage>
</organism>
<dbReference type="Gene3D" id="3.40.50.1820">
    <property type="entry name" value="alpha/beta hydrolase"/>
    <property type="match status" value="1"/>
</dbReference>
<feature type="domain" description="PHB de-polymerase C-terminal" evidence="1">
    <location>
        <begin position="193"/>
        <end position="389"/>
    </location>
</feature>
<evidence type="ECO:0000313" key="3">
    <source>
        <dbReference type="Proteomes" id="UP000494125"/>
    </source>
</evidence>
<dbReference type="Proteomes" id="UP000494125">
    <property type="component" value="Unassembled WGS sequence"/>
</dbReference>
<sequence length="404" mass="44337">MWYDLIEQQRQWLRTWDTVARFTCGLWPDAASSCYADLFEPLLDLQPDAPRFAIESIDVGGRRIDLDETIVGHTPFCTLRRFSHPGAQRVILLCVPLAGHVAVMMRETVETLLADGDVCITDWINARDVPRDAGRFGLDEYVSMLDGFIDTLLADARPVHVVAVCQATFPSLGAIALRAQRGAALPASLTLIGGPLDARINPSALGIAARSHSLDWCRATLIETVPHGFAGYGRQVFPAYLQRAEIALAYPQHYVALVDRYRRAVSSGDANALATARRALREYLTLLDMPAEYFLDTVDIVFQRACLANRTWHVHGQLVDPAALRSIALMTVEGKCDAVTGAGQTHAALAMCSGLAANARQRVDIDDCDHYGLFTGDHWLTDVHPVLQAAFARSEDGRPRTGMA</sequence>
<dbReference type="InterPro" id="IPR029058">
    <property type="entry name" value="AB_hydrolase_fold"/>
</dbReference>
<dbReference type="InterPro" id="IPR010915">
    <property type="entry name" value="PHB_depoly_PhaZ"/>
</dbReference>
<dbReference type="PANTHER" id="PTHR36837">
    <property type="entry name" value="POLY(3-HYDROXYALKANOATE) POLYMERASE SUBUNIT PHAC"/>
    <property type="match status" value="1"/>
</dbReference>
<dbReference type="PIRSF" id="PIRSF020818">
    <property type="entry name" value="PHB_depoly_PhaZ"/>
    <property type="match status" value="1"/>
</dbReference>
<reference evidence="2 3" key="1">
    <citation type="submission" date="2019-09" db="EMBL/GenBank/DDBJ databases">
        <authorList>
            <person name="Depoorter E."/>
        </authorList>
    </citation>
    <scope>NUCLEOTIDE SEQUENCE [LARGE SCALE GENOMIC DNA]</scope>
    <source>
        <strain evidence="2">LMG 24065</strain>
    </source>
</reference>
<dbReference type="SUPFAM" id="SSF53474">
    <property type="entry name" value="alpha/beta-Hydrolases"/>
    <property type="match status" value="1"/>
</dbReference>
<keyword evidence="3" id="KW-1185">Reference proteome</keyword>
<dbReference type="Pfam" id="PF06850">
    <property type="entry name" value="PHB_depo_C"/>
    <property type="match status" value="1"/>
</dbReference>
<name>A0A6P2KZG2_9BURK</name>
<dbReference type="EMBL" id="CABVPN010000012">
    <property type="protein sequence ID" value="VWB59998.1"/>
    <property type="molecule type" value="Genomic_DNA"/>
</dbReference>
<dbReference type="PANTHER" id="PTHR36837:SF4">
    <property type="entry name" value="BLR0908 PROTEIN"/>
    <property type="match status" value="1"/>
</dbReference>
<dbReference type="RefSeq" id="WP_151047988.1">
    <property type="nucleotide sequence ID" value="NZ_CABVPN010000012.1"/>
</dbReference>
<proteinExistence type="predicted"/>
<dbReference type="InterPro" id="IPR051321">
    <property type="entry name" value="PHA/PHB_synthase"/>
</dbReference>
<gene>
    <name evidence="2" type="ORF">BDI24065_02794</name>
</gene>
<evidence type="ECO:0000313" key="2">
    <source>
        <dbReference type="EMBL" id="VWB59998.1"/>
    </source>
</evidence>
<dbReference type="GeneID" id="93027869"/>
<dbReference type="NCBIfam" id="TIGR01849">
    <property type="entry name" value="PHB_depoly_PhaZ"/>
    <property type="match status" value="1"/>
</dbReference>
<dbReference type="InterPro" id="IPR009656">
    <property type="entry name" value="PHB_depo_C"/>
</dbReference>
<accession>A0A6P2KZG2</accession>
<protein>
    <submittedName>
        <fullName evidence="2">Polyhydroxyalkanoate depolymerase</fullName>
    </submittedName>
</protein>